<evidence type="ECO:0000256" key="6">
    <source>
        <dbReference type="ARBA" id="ARBA00022840"/>
    </source>
</evidence>
<feature type="domain" description="PASTA" evidence="13">
    <location>
        <begin position="396"/>
        <end position="462"/>
    </location>
</feature>
<evidence type="ECO:0000259" key="12">
    <source>
        <dbReference type="PROSITE" id="PS50011"/>
    </source>
</evidence>
<reference evidence="14 15" key="1">
    <citation type="submission" date="2016-10" db="EMBL/GenBank/DDBJ databases">
        <authorList>
            <person name="de Groot N.N."/>
        </authorList>
    </citation>
    <scope>NUCLEOTIDE SEQUENCE [LARGE SCALE GENOMIC DNA]</scope>
    <source>
        <strain evidence="14 15">743A</strain>
    </source>
</reference>
<dbReference type="STRING" id="37658.SAMN05661086_02793"/>
<evidence type="ECO:0000256" key="8">
    <source>
        <dbReference type="ARBA" id="ARBA00048679"/>
    </source>
</evidence>
<dbReference type="SUPFAM" id="SSF54184">
    <property type="entry name" value="Penicillin-binding protein 2x (pbp-2x), c-terminal domain"/>
    <property type="match status" value="1"/>
</dbReference>
<comment type="catalytic activity">
    <reaction evidence="7">
        <text>L-threonyl-[protein] + ATP = O-phospho-L-threonyl-[protein] + ADP + H(+)</text>
        <dbReference type="Rhea" id="RHEA:46608"/>
        <dbReference type="Rhea" id="RHEA-COMP:11060"/>
        <dbReference type="Rhea" id="RHEA-COMP:11605"/>
        <dbReference type="ChEBI" id="CHEBI:15378"/>
        <dbReference type="ChEBI" id="CHEBI:30013"/>
        <dbReference type="ChEBI" id="CHEBI:30616"/>
        <dbReference type="ChEBI" id="CHEBI:61977"/>
        <dbReference type="ChEBI" id="CHEBI:456216"/>
        <dbReference type="EC" id="2.7.11.1"/>
    </reaction>
</comment>
<dbReference type="Gene3D" id="3.30.10.20">
    <property type="match status" value="3"/>
</dbReference>
<gene>
    <name evidence="14" type="ORF">SAMN05661086_02793</name>
</gene>
<feature type="binding site" evidence="9">
    <location>
        <position position="41"/>
    </location>
    <ligand>
        <name>ATP</name>
        <dbReference type="ChEBI" id="CHEBI:30616"/>
    </ligand>
</feature>
<dbReference type="Proteomes" id="UP000199659">
    <property type="component" value="Unassembled WGS sequence"/>
</dbReference>
<dbReference type="Gene3D" id="3.30.200.20">
    <property type="entry name" value="Phosphorylase Kinase, domain 1"/>
    <property type="match status" value="1"/>
</dbReference>
<feature type="transmembrane region" description="Helical" evidence="11">
    <location>
        <begin position="341"/>
        <end position="361"/>
    </location>
</feature>
<keyword evidence="11" id="KW-0812">Transmembrane</keyword>
<dbReference type="InterPro" id="IPR017441">
    <property type="entry name" value="Protein_kinase_ATP_BS"/>
</dbReference>
<evidence type="ECO:0000259" key="13">
    <source>
        <dbReference type="PROSITE" id="PS51178"/>
    </source>
</evidence>
<dbReference type="EC" id="2.7.11.1" evidence="1"/>
<feature type="domain" description="PASTA" evidence="13">
    <location>
        <begin position="533"/>
        <end position="600"/>
    </location>
</feature>
<keyword evidence="3" id="KW-0808">Transferase</keyword>
<dbReference type="InterPro" id="IPR000719">
    <property type="entry name" value="Prot_kinase_dom"/>
</dbReference>
<evidence type="ECO:0000256" key="10">
    <source>
        <dbReference type="SAM" id="MobiDB-lite"/>
    </source>
</evidence>
<sequence length="690" mass="75886">MIKPGMFISDRYEIIEKVGTGGMADVYKAKCHRLNRYVAIKVLKAEFSEDKSFVSKFRGEAQSAAGLSHPNIVNVYDVGDDDGLHYIVMELVEGITLKSFIERKGKLEIREALGIAIQISQGMEAAHANHIIHRDIKPQNIIISKEGKVKVTDFGIAKAASSHTITSNAMGSVHYISPEQARGGYCDEKSDIYSLGITMYEMLTGRVPFTGDNTISVALLHIQGEAISIRELEPTIPVSIDKIVQKCMQKKPERRYLSASELIQDLRKAITNPNDDFVKIPPMVVNDSPTIHISDDEINHIKTASKEHGNTSHLSEQEDDLSDEAVDGEEEEDVDPRIEKLMIAGGIAVAIILVLVIIFLISKFLLPGGDNSTELPSPSPTIEATEVIEATPTPEAVSTEIVPDVAGMSLEDAKKQLEDLGFEVRYTEESSDYYESGLVMKQDPDKNTEAEVGSIVKIVLSTGAESFLLPDVYGKTLTEADTTLESDNGLKITHEFEYSDTVAVDMVIRTNPEKGTAVKKGDSVVIVISRGKEVKYTQVPDLYNRTEQEAIDALKASNLVVGTTKYKYSDTVAEGRVSAQSYSAYAQVEEGTSVDFTVSLGPEVIEPEYKYEADVTIQSPFEFEDETGIVEIVLEQDGKKKTVYNSEADMSTFPFDLTITGYSESDGTLTTYVDGEEVNEQTISFDKVEI</sequence>
<dbReference type="PROSITE" id="PS00108">
    <property type="entry name" value="PROTEIN_KINASE_ST"/>
    <property type="match status" value="1"/>
</dbReference>
<dbReference type="Gene3D" id="1.10.510.10">
    <property type="entry name" value="Transferase(Phosphotransferase) domain 1"/>
    <property type="match status" value="1"/>
</dbReference>
<evidence type="ECO:0000313" key="15">
    <source>
        <dbReference type="Proteomes" id="UP000199659"/>
    </source>
</evidence>
<dbReference type="NCBIfam" id="NF033483">
    <property type="entry name" value="PknB_PASTA_kin"/>
    <property type="match status" value="1"/>
</dbReference>
<dbReference type="SMART" id="SM00220">
    <property type="entry name" value="S_TKc"/>
    <property type="match status" value="1"/>
</dbReference>
<dbReference type="InterPro" id="IPR011009">
    <property type="entry name" value="Kinase-like_dom_sf"/>
</dbReference>
<keyword evidence="6 9" id="KW-0067">ATP-binding</keyword>
<accession>A0A1I6KWR6</accession>
<dbReference type="GO" id="GO:0005524">
    <property type="term" value="F:ATP binding"/>
    <property type="evidence" value="ECO:0007669"/>
    <property type="project" value="UniProtKB-UniRule"/>
</dbReference>
<evidence type="ECO:0000256" key="11">
    <source>
        <dbReference type="SAM" id="Phobius"/>
    </source>
</evidence>
<dbReference type="CDD" id="cd06577">
    <property type="entry name" value="PASTA_pknB"/>
    <property type="match status" value="3"/>
</dbReference>
<dbReference type="OrthoDB" id="9788659at2"/>
<dbReference type="InterPro" id="IPR008271">
    <property type="entry name" value="Ser/Thr_kinase_AS"/>
</dbReference>
<dbReference type="PROSITE" id="PS00107">
    <property type="entry name" value="PROTEIN_KINASE_ATP"/>
    <property type="match status" value="1"/>
</dbReference>
<dbReference type="Pfam" id="PF03793">
    <property type="entry name" value="PASTA"/>
    <property type="match status" value="3"/>
</dbReference>
<dbReference type="FunFam" id="1.10.510.10:FF:000021">
    <property type="entry name" value="Serine/threonine protein kinase"/>
    <property type="match status" value="1"/>
</dbReference>
<evidence type="ECO:0000256" key="5">
    <source>
        <dbReference type="ARBA" id="ARBA00022777"/>
    </source>
</evidence>
<evidence type="ECO:0000256" key="9">
    <source>
        <dbReference type="PROSITE-ProRule" id="PRU10141"/>
    </source>
</evidence>
<dbReference type="SMART" id="SM00740">
    <property type="entry name" value="PASTA"/>
    <property type="match status" value="3"/>
</dbReference>
<keyword evidence="15" id="KW-1185">Reference proteome</keyword>
<dbReference type="PROSITE" id="PS50011">
    <property type="entry name" value="PROTEIN_KINASE_DOM"/>
    <property type="match status" value="1"/>
</dbReference>
<evidence type="ECO:0000256" key="3">
    <source>
        <dbReference type="ARBA" id="ARBA00022679"/>
    </source>
</evidence>
<proteinExistence type="predicted"/>
<dbReference type="CDD" id="cd14014">
    <property type="entry name" value="STKc_PknB_like"/>
    <property type="match status" value="1"/>
</dbReference>
<dbReference type="RefSeq" id="WP_092561834.1">
    <property type="nucleotide sequence ID" value="NZ_FOYZ01000011.1"/>
</dbReference>
<organism evidence="14 15">
    <name type="scientific">Anaeromicropila populeti</name>
    <dbReference type="NCBI Taxonomy" id="37658"/>
    <lineage>
        <taxon>Bacteria</taxon>
        <taxon>Bacillati</taxon>
        <taxon>Bacillota</taxon>
        <taxon>Clostridia</taxon>
        <taxon>Lachnospirales</taxon>
        <taxon>Lachnospiraceae</taxon>
        <taxon>Anaeromicropila</taxon>
    </lineage>
</organism>
<keyword evidence="4 9" id="KW-0547">Nucleotide-binding</keyword>
<evidence type="ECO:0000313" key="14">
    <source>
        <dbReference type="EMBL" id="SFR95627.1"/>
    </source>
</evidence>
<dbReference type="AlphaFoldDB" id="A0A1I6KWR6"/>
<name>A0A1I6KWR6_9FIRM</name>
<feature type="domain" description="Protein kinase" evidence="12">
    <location>
        <begin position="12"/>
        <end position="278"/>
    </location>
</feature>
<dbReference type="PROSITE" id="PS51178">
    <property type="entry name" value="PASTA"/>
    <property type="match status" value="3"/>
</dbReference>
<feature type="domain" description="PASTA" evidence="13">
    <location>
        <begin position="463"/>
        <end position="530"/>
    </location>
</feature>
<feature type="compositionally biased region" description="Acidic residues" evidence="10">
    <location>
        <begin position="317"/>
        <end position="333"/>
    </location>
</feature>
<keyword evidence="5 14" id="KW-0418">Kinase</keyword>
<evidence type="ECO:0000256" key="7">
    <source>
        <dbReference type="ARBA" id="ARBA00047899"/>
    </source>
</evidence>
<dbReference type="SUPFAM" id="SSF56112">
    <property type="entry name" value="Protein kinase-like (PK-like)"/>
    <property type="match status" value="1"/>
</dbReference>
<dbReference type="InterPro" id="IPR005543">
    <property type="entry name" value="PASTA_dom"/>
</dbReference>
<comment type="catalytic activity">
    <reaction evidence="8">
        <text>L-seryl-[protein] + ATP = O-phospho-L-seryl-[protein] + ADP + H(+)</text>
        <dbReference type="Rhea" id="RHEA:17989"/>
        <dbReference type="Rhea" id="RHEA-COMP:9863"/>
        <dbReference type="Rhea" id="RHEA-COMP:11604"/>
        <dbReference type="ChEBI" id="CHEBI:15378"/>
        <dbReference type="ChEBI" id="CHEBI:29999"/>
        <dbReference type="ChEBI" id="CHEBI:30616"/>
        <dbReference type="ChEBI" id="CHEBI:83421"/>
        <dbReference type="ChEBI" id="CHEBI:456216"/>
        <dbReference type="EC" id="2.7.11.1"/>
    </reaction>
</comment>
<dbReference type="GO" id="GO:0004674">
    <property type="term" value="F:protein serine/threonine kinase activity"/>
    <property type="evidence" value="ECO:0007669"/>
    <property type="project" value="UniProtKB-KW"/>
</dbReference>
<keyword evidence="2 14" id="KW-0723">Serine/threonine-protein kinase</keyword>
<evidence type="ECO:0000256" key="4">
    <source>
        <dbReference type="ARBA" id="ARBA00022741"/>
    </source>
</evidence>
<dbReference type="EMBL" id="FOYZ01000011">
    <property type="protein sequence ID" value="SFR95627.1"/>
    <property type="molecule type" value="Genomic_DNA"/>
</dbReference>
<dbReference type="Pfam" id="PF00069">
    <property type="entry name" value="Pkinase"/>
    <property type="match status" value="1"/>
</dbReference>
<evidence type="ECO:0000256" key="1">
    <source>
        <dbReference type="ARBA" id="ARBA00012513"/>
    </source>
</evidence>
<dbReference type="FunFam" id="3.30.200.20:FF:000035">
    <property type="entry name" value="Serine/threonine protein kinase Stk1"/>
    <property type="match status" value="1"/>
</dbReference>
<evidence type="ECO:0000256" key="2">
    <source>
        <dbReference type="ARBA" id="ARBA00022527"/>
    </source>
</evidence>
<dbReference type="PANTHER" id="PTHR43289">
    <property type="entry name" value="MITOGEN-ACTIVATED PROTEIN KINASE KINASE KINASE 20-RELATED"/>
    <property type="match status" value="1"/>
</dbReference>
<keyword evidence="11" id="KW-1133">Transmembrane helix</keyword>
<keyword evidence="11" id="KW-0472">Membrane</keyword>
<protein>
    <recommendedName>
        <fullName evidence="1">non-specific serine/threonine protein kinase</fullName>
        <ecNumber evidence="1">2.7.11.1</ecNumber>
    </recommendedName>
</protein>
<dbReference type="PANTHER" id="PTHR43289:SF34">
    <property type="entry name" value="SERINE_THREONINE-PROTEIN KINASE YBDM-RELATED"/>
    <property type="match status" value="1"/>
</dbReference>
<feature type="region of interest" description="Disordered" evidence="10">
    <location>
        <begin position="307"/>
        <end position="333"/>
    </location>
</feature>